<dbReference type="Gene3D" id="3.30.565.10">
    <property type="entry name" value="Histidine kinase-like ATPase, C-terminal domain"/>
    <property type="match status" value="1"/>
</dbReference>
<gene>
    <name evidence="7 9" type="primary">spoIIAB</name>
    <name evidence="9" type="ORF">AB1471_00470</name>
</gene>
<dbReference type="SMART" id="SM00387">
    <property type="entry name" value="HATPase_c"/>
    <property type="match status" value="1"/>
</dbReference>
<evidence type="ECO:0000313" key="10">
    <source>
        <dbReference type="Proteomes" id="UP001556040"/>
    </source>
</evidence>
<keyword evidence="5 7" id="KW-0067">ATP-binding</keyword>
<organism evidence="9 10">
    <name type="scientific">Jeotgalibacillus marinus</name>
    <dbReference type="NCBI Taxonomy" id="86667"/>
    <lineage>
        <taxon>Bacteria</taxon>
        <taxon>Bacillati</taxon>
        <taxon>Bacillota</taxon>
        <taxon>Bacilli</taxon>
        <taxon>Bacillales</taxon>
        <taxon>Caryophanaceae</taxon>
        <taxon>Jeotgalibacillus</taxon>
    </lineage>
</organism>
<dbReference type="EMBL" id="JBFMIA010000001">
    <property type="protein sequence ID" value="MEW9500270.1"/>
    <property type="molecule type" value="Genomic_DNA"/>
</dbReference>
<comment type="caution">
    <text evidence="9">The sequence shown here is derived from an EMBL/GenBank/DDBJ whole genome shotgun (WGS) entry which is preliminary data.</text>
</comment>
<name>A0ABV3PYV3_9BACL</name>
<proteinExistence type="inferred from homology"/>
<dbReference type="PANTHER" id="PTHR35526:SF3">
    <property type="entry name" value="ANTI-SIGMA-F FACTOR RSBW"/>
    <property type="match status" value="1"/>
</dbReference>
<dbReference type="GO" id="GO:0004674">
    <property type="term" value="F:protein serine/threonine kinase activity"/>
    <property type="evidence" value="ECO:0007669"/>
    <property type="project" value="UniProtKB-EC"/>
</dbReference>
<dbReference type="InterPro" id="IPR050267">
    <property type="entry name" value="Anti-sigma-factor_SerPK"/>
</dbReference>
<keyword evidence="3 7" id="KW-0547">Nucleotide-binding</keyword>
<feature type="domain" description="Histidine kinase/HSP90-like ATPase" evidence="8">
    <location>
        <begin position="35"/>
        <end position="140"/>
    </location>
</feature>
<sequence>MNNHAAFKFRSISDNEAFARMVVASFVASYDPTIGELTDLKTVVSEAVTNAIIHGYEGRDDQWVYMTLTMEDNVLSIEVKDEGLGMSNIEEARQPLFTTKPEMERSGMGFTIMEHFMDSVDVSSVHSQGTTIRMSKHLASVQAGCH</sequence>
<keyword evidence="2 7" id="KW-0808">Transferase</keyword>
<evidence type="ECO:0000256" key="2">
    <source>
        <dbReference type="ARBA" id="ARBA00022679"/>
    </source>
</evidence>
<evidence type="ECO:0000256" key="1">
    <source>
        <dbReference type="ARBA" id="ARBA00022527"/>
    </source>
</evidence>
<dbReference type="EC" id="2.7.11.1" evidence="7"/>
<keyword evidence="1 7" id="KW-0723">Serine/threonine-protein kinase</keyword>
<dbReference type="PANTHER" id="PTHR35526">
    <property type="entry name" value="ANTI-SIGMA-F FACTOR RSBW-RELATED"/>
    <property type="match status" value="1"/>
</dbReference>
<reference evidence="9 10" key="1">
    <citation type="journal article" date="1979" name="Int. J. Syst. Evol. Microbiol.">
        <title>Bacillus globisporus subsp. marinus subsp. nov.</title>
        <authorList>
            <person name="Liu H."/>
        </authorList>
    </citation>
    <scope>NUCLEOTIDE SEQUENCE [LARGE SCALE GENOMIC DNA]</scope>
    <source>
        <strain evidence="9 10">DSM 1297</strain>
    </source>
</reference>
<evidence type="ECO:0000256" key="7">
    <source>
        <dbReference type="HAMAP-Rule" id="MF_00637"/>
    </source>
</evidence>
<comment type="catalytic activity">
    <reaction evidence="7">
        <text>L-seryl-[protein] + ATP = O-phospho-L-seryl-[protein] + ADP + H(+)</text>
        <dbReference type="Rhea" id="RHEA:17989"/>
        <dbReference type="Rhea" id="RHEA-COMP:9863"/>
        <dbReference type="Rhea" id="RHEA-COMP:11604"/>
        <dbReference type="ChEBI" id="CHEBI:15378"/>
        <dbReference type="ChEBI" id="CHEBI:29999"/>
        <dbReference type="ChEBI" id="CHEBI:30616"/>
        <dbReference type="ChEBI" id="CHEBI:83421"/>
        <dbReference type="ChEBI" id="CHEBI:456216"/>
        <dbReference type="EC" id="2.7.11.1"/>
    </reaction>
</comment>
<evidence type="ECO:0000256" key="3">
    <source>
        <dbReference type="ARBA" id="ARBA00022741"/>
    </source>
</evidence>
<evidence type="ECO:0000256" key="5">
    <source>
        <dbReference type="ARBA" id="ARBA00022840"/>
    </source>
</evidence>
<protein>
    <recommendedName>
        <fullName evidence="7">Anti-sigma F factor</fullName>
        <ecNumber evidence="7">2.7.11.1</ecNumber>
    </recommendedName>
    <alternativeName>
        <fullName evidence="7">Stage II sporulation protein AB</fullName>
    </alternativeName>
</protein>
<keyword evidence="10" id="KW-1185">Reference proteome</keyword>
<evidence type="ECO:0000256" key="4">
    <source>
        <dbReference type="ARBA" id="ARBA00022777"/>
    </source>
</evidence>
<accession>A0ABV3PYV3</accession>
<comment type="catalytic activity">
    <reaction evidence="7">
        <text>L-threonyl-[protein] + ATP = O-phospho-L-threonyl-[protein] + ADP + H(+)</text>
        <dbReference type="Rhea" id="RHEA:46608"/>
        <dbReference type="Rhea" id="RHEA-COMP:11060"/>
        <dbReference type="Rhea" id="RHEA-COMP:11605"/>
        <dbReference type="ChEBI" id="CHEBI:15378"/>
        <dbReference type="ChEBI" id="CHEBI:30013"/>
        <dbReference type="ChEBI" id="CHEBI:30616"/>
        <dbReference type="ChEBI" id="CHEBI:61977"/>
        <dbReference type="ChEBI" id="CHEBI:456216"/>
        <dbReference type="EC" id="2.7.11.1"/>
    </reaction>
</comment>
<comment type="function">
    <text evidence="7">Binds to sigma F and blocks its ability to form an RNA polymerase holoenzyme (E-sigma F). Phosphorylates SpoIIAA on a serine residue. This phosphorylation may enable SpoIIAA to act as an anti-anti-sigma factor that counteracts SpoIIAB and thus releases sigma F from inhibition.</text>
</comment>
<keyword evidence="4 7" id="KW-0418">Kinase</keyword>
<dbReference type="SUPFAM" id="SSF55874">
    <property type="entry name" value="ATPase domain of HSP90 chaperone/DNA topoisomerase II/histidine kinase"/>
    <property type="match status" value="1"/>
</dbReference>
<dbReference type="InterPro" id="IPR010194">
    <property type="entry name" value="Anti-sigma_F"/>
</dbReference>
<comment type="similarity">
    <text evidence="7">Belongs to the anti-sigma-factor family.</text>
</comment>
<dbReference type="Pfam" id="PF13581">
    <property type="entry name" value="HATPase_c_2"/>
    <property type="match status" value="1"/>
</dbReference>
<dbReference type="InterPro" id="IPR003594">
    <property type="entry name" value="HATPase_dom"/>
</dbReference>
<evidence type="ECO:0000256" key="6">
    <source>
        <dbReference type="ARBA" id="ARBA00022969"/>
    </source>
</evidence>
<dbReference type="InterPro" id="IPR036890">
    <property type="entry name" value="HATPase_C_sf"/>
</dbReference>
<keyword evidence="6 7" id="KW-0749">Sporulation</keyword>
<dbReference type="HAMAP" id="MF_00637">
    <property type="entry name" value="Anti_sigma_F"/>
    <property type="match status" value="1"/>
</dbReference>
<dbReference type="Proteomes" id="UP001556040">
    <property type="component" value="Unassembled WGS sequence"/>
</dbReference>
<evidence type="ECO:0000259" key="8">
    <source>
        <dbReference type="SMART" id="SM00387"/>
    </source>
</evidence>
<dbReference type="RefSeq" id="WP_367777550.1">
    <property type="nucleotide sequence ID" value="NZ_JBFMIA010000001.1"/>
</dbReference>
<dbReference type="NCBIfam" id="TIGR01925">
    <property type="entry name" value="spIIAB"/>
    <property type="match status" value="1"/>
</dbReference>
<evidence type="ECO:0000313" key="9">
    <source>
        <dbReference type="EMBL" id="MEW9500270.1"/>
    </source>
</evidence>